<evidence type="ECO:0000256" key="1">
    <source>
        <dbReference type="SAM" id="Phobius"/>
    </source>
</evidence>
<feature type="transmembrane region" description="Helical" evidence="1">
    <location>
        <begin position="70"/>
        <end position="95"/>
    </location>
</feature>
<dbReference type="AlphaFoldDB" id="A0A1F8B6K4"/>
<evidence type="ECO:0000313" key="3">
    <source>
        <dbReference type="Proteomes" id="UP000176404"/>
    </source>
</evidence>
<protein>
    <recommendedName>
        <fullName evidence="4">ABC transporter permease</fullName>
    </recommendedName>
</protein>
<keyword evidence="1" id="KW-0812">Transmembrane</keyword>
<organism evidence="2 3">
    <name type="scientific">Candidatus Woesebacteria bacterium RIFCSPLOWO2_01_FULL_39_10b</name>
    <dbReference type="NCBI Taxonomy" id="1802517"/>
    <lineage>
        <taxon>Bacteria</taxon>
        <taxon>Candidatus Woeseibacteriota</taxon>
    </lineage>
</organism>
<dbReference type="Pfam" id="PF06182">
    <property type="entry name" value="ABC2_membrane_6"/>
    <property type="match status" value="1"/>
</dbReference>
<proteinExistence type="predicted"/>
<dbReference type="STRING" id="1802517.A2892_04015"/>
<feature type="transmembrane region" description="Helical" evidence="1">
    <location>
        <begin position="188"/>
        <end position="217"/>
    </location>
</feature>
<name>A0A1F8B6K4_9BACT</name>
<reference evidence="2 3" key="1">
    <citation type="journal article" date="2016" name="Nat. Commun.">
        <title>Thousands of microbial genomes shed light on interconnected biogeochemical processes in an aquifer system.</title>
        <authorList>
            <person name="Anantharaman K."/>
            <person name="Brown C.T."/>
            <person name="Hug L.A."/>
            <person name="Sharon I."/>
            <person name="Castelle C.J."/>
            <person name="Probst A.J."/>
            <person name="Thomas B.C."/>
            <person name="Singh A."/>
            <person name="Wilkins M.J."/>
            <person name="Karaoz U."/>
            <person name="Brodie E.L."/>
            <person name="Williams K.H."/>
            <person name="Hubbard S.S."/>
            <person name="Banfield J.F."/>
        </authorList>
    </citation>
    <scope>NUCLEOTIDE SEQUENCE [LARGE SCALE GENOMIC DNA]</scope>
</reference>
<feature type="transmembrane region" description="Helical" evidence="1">
    <location>
        <begin position="107"/>
        <end position="125"/>
    </location>
</feature>
<feature type="transmembrane region" description="Helical" evidence="1">
    <location>
        <begin position="274"/>
        <end position="292"/>
    </location>
</feature>
<feature type="transmembrane region" description="Helical" evidence="1">
    <location>
        <begin position="161"/>
        <end position="182"/>
    </location>
</feature>
<accession>A0A1F8B6K4</accession>
<keyword evidence="1" id="KW-0472">Membrane</keyword>
<evidence type="ECO:0000313" key="2">
    <source>
        <dbReference type="EMBL" id="OGM59663.1"/>
    </source>
</evidence>
<keyword evidence="1" id="KW-1133">Transmembrane helix</keyword>
<comment type="caution">
    <text evidence="2">The sequence shown here is derived from an EMBL/GenBank/DDBJ whole genome shotgun (WGS) entry which is preliminary data.</text>
</comment>
<sequence>MKLMADKLVNQLSVVRHWLGKLLRSLKLPQPQKLKVSFVLSFCKRLFYYFRIWILMSKNSFMTVLSRKKILFLFLLGKILRFSFFTAFIYFLVLGAKGLSGYTKEQVVFFFLTFSLIDILSQFLFREVYRFRSLVVTGDLDLVLTKPVSTLFRVLMGGADVIDFITIPPLLFAVCYVGNLFQPSYLQIFLYILLFFDGFLVALAFHIAVLALGILTLEIDHSIMIYRDLVALGKLPIDIYREPLRGILTFIFPVAIMVSLPAKALMGLVSLQGVFLSLTSAVLTFFVSLRFWNFALKKYTSASS</sequence>
<dbReference type="PANTHER" id="PTHR36833">
    <property type="entry name" value="SLR0610 PROTEIN-RELATED"/>
    <property type="match status" value="1"/>
</dbReference>
<dbReference type="EMBL" id="MGHD01000017">
    <property type="protein sequence ID" value="OGM59663.1"/>
    <property type="molecule type" value="Genomic_DNA"/>
</dbReference>
<dbReference type="InterPro" id="IPR010390">
    <property type="entry name" value="ABC-2_transporter-like"/>
</dbReference>
<gene>
    <name evidence="2" type="ORF">A2892_04015</name>
</gene>
<dbReference type="PANTHER" id="PTHR36833:SF1">
    <property type="entry name" value="INTEGRAL MEMBRANE TRANSPORT PROTEIN"/>
    <property type="match status" value="1"/>
</dbReference>
<feature type="transmembrane region" description="Helical" evidence="1">
    <location>
        <begin position="244"/>
        <end position="262"/>
    </location>
</feature>
<evidence type="ECO:0008006" key="4">
    <source>
        <dbReference type="Google" id="ProtNLM"/>
    </source>
</evidence>
<dbReference type="Proteomes" id="UP000176404">
    <property type="component" value="Unassembled WGS sequence"/>
</dbReference>